<protein>
    <submittedName>
        <fullName evidence="2">Uncharacterized protein</fullName>
    </submittedName>
</protein>
<sequence length="368" mass="38609">MRIFAVVALASAALLAAPAPAHAEETWRVASLNWTWSDSFLNDVEAAGPHDLWAGGGQGKKVITIPGDLLRPPITIVNVPAKPILQHWNGTAWTNFSPPEMPGEGQITNIEAVGPDDVWAAGFLGGNSLNHYLSHWDGTSWTRVTPPPDVLPNNSMVAAGGVLWTAGNAGVWSMRGGQWTEHRGHGGWPYPTATGVYALNNLQVSFYDGTSWTGIPEPPGDAGKLATSDGGLWASARTSTDLHRWNGTAWESVPLPDGYSAGATRSLADAGGPLLTVSAAGERRQFRWTGTGWTLFTGHAAAYPHTVTATSGGAFYALNPPSRHTGTAWEALPLQGAYGKVTAIPGSPHAVFWGGGPYGGLAITTNAP</sequence>
<name>A0ABP6Q828_9ACTN</name>
<dbReference type="Proteomes" id="UP001501237">
    <property type="component" value="Unassembled WGS sequence"/>
</dbReference>
<evidence type="ECO:0000256" key="1">
    <source>
        <dbReference type="SAM" id="SignalP"/>
    </source>
</evidence>
<dbReference type="RefSeq" id="WP_344827149.1">
    <property type="nucleotide sequence ID" value="NZ_BAAAUV010000006.1"/>
</dbReference>
<evidence type="ECO:0000313" key="3">
    <source>
        <dbReference type="Proteomes" id="UP001501237"/>
    </source>
</evidence>
<organism evidence="2 3">
    <name type="scientific">Actinocorallia longicatena</name>
    <dbReference type="NCBI Taxonomy" id="111803"/>
    <lineage>
        <taxon>Bacteria</taxon>
        <taxon>Bacillati</taxon>
        <taxon>Actinomycetota</taxon>
        <taxon>Actinomycetes</taxon>
        <taxon>Streptosporangiales</taxon>
        <taxon>Thermomonosporaceae</taxon>
        <taxon>Actinocorallia</taxon>
    </lineage>
</organism>
<gene>
    <name evidence="2" type="ORF">GCM10010468_26730</name>
</gene>
<evidence type="ECO:0000313" key="2">
    <source>
        <dbReference type="EMBL" id="GAA3209358.1"/>
    </source>
</evidence>
<keyword evidence="1" id="KW-0732">Signal</keyword>
<comment type="caution">
    <text evidence="2">The sequence shown here is derived from an EMBL/GenBank/DDBJ whole genome shotgun (WGS) entry which is preliminary data.</text>
</comment>
<feature type="chain" id="PRO_5045156372" evidence="1">
    <location>
        <begin position="24"/>
        <end position="368"/>
    </location>
</feature>
<keyword evidence="3" id="KW-1185">Reference proteome</keyword>
<dbReference type="EMBL" id="BAAAUV010000006">
    <property type="protein sequence ID" value="GAA3209358.1"/>
    <property type="molecule type" value="Genomic_DNA"/>
</dbReference>
<reference evidence="3" key="1">
    <citation type="journal article" date="2019" name="Int. J. Syst. Evol. Microbiol.">
        <title>The Global Catalogue of Microorganisms (GCM) 10K type strain sequencing project: providing services to taxonomists for standard genome sequencing and annotation.</title>
        <authorList>
            <consortium name="The Broad Institute Genomics Platform"/>
            <consortium name="The Broad Institute Genome Sequencing Center for Infectious Disease"/>
            <person name="Wu L."/>
            <person name="Ma J."/>
        </authorList>
    </citation>
    <scope>NUCLEOTIDE SEQUENCE [LARGE SCALE GENOMIC DNA]</scope>
    <source>
        <strain evidence="3">JCM 9377</strain>
    </source>
</reference>
<accession>A0ABP6Q828</accession>
<feature type="signal peptide" evidence="1">
    <location>
        <begin position="1"/>
        <end position="23"/>
    </location>
</feature>
<proteinExistence type="predicted"/>